<evidence type="ECO:0000256" key="1">
    <source>
        <dbReference type="SAM" id="MobiDB-lite"/>
    </source>
</evidence>
<evidence type="ECO:0008006" key="4">
    <source>
        <dbReference type="Google" id="ProtNLM"/>
    </source>
</evidence>
<feature type="compositionally biased region" description="Low complexity" evidence="1">
    <location>
        <begin position="242"/>
        <end position="255"/>
    </location>
</feature>
<accession>K0R7U6</accession>
<dbReference type="InterPro" id="IPR043136">
    <property type="entry name" value="B30.2/SPRY_sf"/>
</dbReference>
<name>K0R7U6_THAOC</name>
<protein>
    <recommendedName>
        <fullName evidence="4">B30.2/SPRY domain-containing protein</fullName>
    </recommendedName>
</protein>
<sequence>MSWTNWDDELTGGVEWDGMESCQSGDTVGMLLNLDEGTLTVYKNNRRLGVMKDGLSGPYCWFGPRIRPAELVDRQEGGKRRMSDVKKDGQTCRTGSSRAAELARRPEVSRPAPVDPPVVLHDGVRVVEALPESLVEVPKLEVGRPYLGGLAAGPSLADPHPRLGQVAVLEGVPREAGVDPLDPHPGYDVWSGRRSLDVCRTTTGKRAGRTSRGPVAPAGGGSTRRTPGTRPRASRGDRVGLSPAGSAGRGASPAAGGRGGDGQAVPLEEVPRRRVVPALAVRPSLGTAHASAGRTPPPAQGSALAGRRRPAEEARGPRARERGDEGR</sequence>
<organism evidence="2 3">
    <name type="scientific">Thalassiosira oceanica</name>
    <name type="common">Marine diatom</name>
    <dbReference type="NCBI Taxonomy" id="159749"/>
    <lineage>
        <taxon>Eukaryota</taxon>
        <taxon>Sar</taxon>
        <taxon>Stramenopiles</taxon>
        <taxon>Ochrophyta</taxon>
        <taxon>Bacillariophyta</taxon>
        <taxon>Coscinodiscophyceae</taxon>
        <taxon>Thalassiosirophycidae</taxon>
        <taxon>Thalassiosirales</taxon>
        <taxon>Thalassiosiraceae</taxon>
        <taxon>Thalassiosira</taxon>
    </lineage>
</organism>
<feature type="region of interest" description="Disordered" evidence="1">
    <location>
        <begin position="201"/>
        <end position="327"/>
    </location>
</feature>
<feature type="compositionally biased region" description="Basic and acidic residues" evidence="1">
    <location>
        <begin position="309"/>
        <end position="327"/>
    </location>
</feature>
<dbReference type="AlphaFoldDB" id="K0R7U6"/>
<dbReference type="OrthoDB" id="2967263at2759"/>
<proteinExistence type="predicted"/>
<reference evidence="2 3" key="1">
    <citation type="journal article" date="2012" name="Genome Biol.">
        <title>Genome and low-iron response of an oceanic diatom adapted to chronic iron limitation.</title>
        <authorList>
            <person name="Lommer M."/>
            <person name="Specht M."/>
            <person name="Roy A.S."/>
            <person name="Kraemer L."/>
            <person name="Andreson R."/>
            <person name="Gutowska M.A."/>
            <person name="Wolf J."/>
            <person name="Bergner S.V."/>
            <person name="Schilhabel M.B."/>
            <person name="Klostermeier U.C."/>
            <person name="Beiko R.G."/>
            <person name="Rosenstiel P."/>
            <person name="Hippler M."/>
            <person name="Laroche J."/>
        </authorList>
    </citation>
    <scope>NUCLEOTIDE SEQUENCE [LARGE SCALE GENOMIC DNA]</scope>
    <source>
        <strain evidence="2 3">CCMP1005</strain>
    </source>
</reference>
<evidence type="ECO:0000313" key="2">
    <source>
        <dbReference type="EMBL" id="EJK49548.1"/>
    </source>
</evidence>
<dbReference type="EMBL" id="AGNL01044674">
    <property type="protein sequence ID" value="EJK49548.1"/>
    <property type="molecule type" value="Genomic_DNA"/>
</dbReference>
<feature type="compositionally biased region" description="Basic and acidic residues" evidence="1">
    <location>
        <begin position="75"/>
        <end position="90"/>
    </location>
</feature>
<feature type="region of interest" description="Disordered" evidence="1">
    <location>
        <begin position="75"/>
        <end position="116"/>
    </location>
</feature>
<keyword evidence="3" id="KW-1185">Reference proteome</keyword>
<gene>
    <name evidence="2" type="ORF">THAOC_31564</name>
</gene>
<comment type="caution">
    <text evidence="2">The sequence shown here is derived from an EMBL/GenBank/DDBJ whole genome shotgun (WGS) entry which is preliminary data.</text>
</comment>
<dbReference type="Gene3D" id="2.60.120.920">
    <property type="match status" value="1"/>
</dbReference>
<evidence type="ECO:0000313" key="3">
    <source>
        <dbReference type="Proteomes" id="UP000266841"/>
    </source>
</evidence>
<dbReference type="Proteomes" id="UP000266841">
    <property type="component" value="Unassembled WGS sequence"/>
</dbReference>
<feature type="non-terminal residue" evidence="2">
    <location>
        <position position="327"/>
    </location>
</feature>